<evidence type="ECO:0000313" key="2">
    <source>
        <dbReference type="Proteomes" id="UP000005615"/>
    </source>
</evidence>
<evidence type="ECO:0000313" key="1">
    <source>
        <dbReference type="EMBL" id="EGG28411.1"/>
    </source>
</evidence>
<organism evidence="1 2">
    <name type="scientific">Aequoribacter fuscus</name>
    <dbReference type="NCBI Taxonomy" id="2518989"/>
    <lineage>
        <taxon>Bacteria</taxon>
        <taxon>Pseudomonadati</taxon>
        <taxon>Pseudomonadota</taxon>
        <taxon>Gammaproteobacteria</taxon>
        <taxon>Cellvibrionales</taxon>
        <taxon>Halieaceae</taxon>
        <taxon>Aequoribacter</taxon>
    </lineage>
</organism>
<dbReference type="EMBL" id="AEIG01000113">
    <property type="protein sequence ID" value="EGG28411.1"/>
    <property type="molecule type" value="Genomic_DNA"/>
</dbReference>
<comment type="caution">
    <text evidence="1">The sequence shown here is derived from an EMBL/GenBank/DDBJ whole genome shotgun (WGS) entry which is preliminary data.</text>
</comment>
<dbReference type="AlphaFoldDB" id="F3L5I9"/>
<dbReference type="Proteomes" id="UP000005615">
    <property type="component" value="Unassembled WGS sequence"/>
</dbReference>
<sequence length="55" mass="6045">MVITSLVPSKLFGAFAFFGKLLIAEAAFKNLSLQKAKQARLRAGRRAALASYVRF</sequence>
<keyword evidence="2" id="KW-1185">Reference proteome</keyword>
<proteinExistence type="predicted"/>
<protein>
    <submittedName>
        <fullName evidence="1">Uncharacterized protein</fullName>
    </submittedName>
</protein>
<gene>
    <name evidence="1" type="ORF">IMCC3088_152</name>
</gene>
<accession>F3L5I9</accession>
<reference evidence="1 2" key="1">
    <citation type="journal article" date="2011" name="J. Bacteriol.">
        <title>Genome sequence of strain IMCC3088, a proteorhodopsin-containing marine bacterium belonging to the OM60/NOR5 clade.</title>
        <authorList>
            <person name="Jang Y."/>
            <person name="Oh H.M."/>
            <person name="Kang I."/>
            <person name="Lee K."/>
            <person name="Yang S.J."/>
            <person name="Cho J.C."/>
        </authorList>
    </citation>
    <scope>NUCLEOTIDE SEQUENCE [LARGE SCALE GENOMIC DNA]</scope>
    <source>
        <strain evidence="1 2">IMCC3088</strain>
    </source>
</reference>
<name>F3L5I9_9GAMM</name>